<dbReference type="HOGENOM" id="CLU_1712932_0_0_1"/>
<proteinExistence type="predicted"/>
<dbReference type="KEGG" id="bcom:BAUCODRAFT_31838"/>
<dbReference type="Proteomes" id="UP000011761">
    <property type="component" value="Unassembled WGS sequence"/>
</dbReference>
<keyword evidence="2" id="KW-1185">Reference proteome</keyword>
<protein>
    <submittedName>
        <fullName evidence="1">Uncharacterized protein</fullName>
    </submittedName>
</protein>
<dbReference type="EMBL" id="KB445553">
    <property type="protein sequence ID" value="EMC97829.1"/>
    <property type="molecule type" value="Genomic_DNA"/>
</dbReference>
<dbReference type="AlphaFoldDB" id="M2NEZ2"/>
<accession>M2NEZ2</accession>
<evidence type="ECO:0000313" key="1">
    <source>
        <dbReference type="EMBL" id="EMC97829.1"/>
    </source>
</evidence>
<gene>
    <name evidence="1" type="ORF">BAUCODRAFT_31838</name>
</gene>
<evidence type="ECO:0000313" key="2">
    <source>
        <dbReference type="Proteomes" id="UP000011761"/>
    </source>
</evidence>
<sequence length="153" mass="17568">MNHLPAQQPSQRSGRHARQNHILVGGILQLLLRNSIAAALNQRRPCTLQTCINLRHALLQDPFFDRNHRPEELETRLRPPNIQLMDCVLLMARLMRVFMWEGFGALTAEQQCERLAVRNEALNQPFFDKERVVSVRGNPFVDDPAAEDEGCFT</sequence>
<dbReference type="RefSeq" id="XP_007674348.1">
    <property type="nucleotide sequence ID" value="XM_007676158.1"/>
</dbReference>
<reference evidence="1 2" key="1">
    <citation type="journal article" date="2012" name="PLoS Pathog.">
        <title>Diverse lifestyles and strategies of plant pathogenesis encoded in the genomes of eighteen Dothideomycetes fungi.</title>
        <authorList>
            <person name="Ohm R.A."/>
            <person name="Feau N."/>
            <person name="Henrissat B."/>
            <person name="Schoch C.L."/>
            <person name="Horwitz B.A."/>
            <person name="Barry K.W."/>
            <person name="Condon B.J."/>
            <person name="Copeland A.C."/>
            <person name="Dhillon B."/>
            <person name="Glaser F."/>
            <person name="Hesse C.N."/>
            <person name="Kosti I."/>
            <person name="LaButti K."/>
            <person name="Lindquist E.A."/>
            <person name="Lucas S."/>
            <person name="Salamov A.A."/>
            <person name="Bradshaw R.E."/>
            <person name="Ciuffetti L."/>
            <person name="Hamelin R.C."/>
            <person name="Kema G.H.J."/>
            <person name="Lawrence C."/>
            <person name="Scott J.A."/>
            <person name="Spatafora J.W."/>
            <person name="Turgeon B.G."/>
            <person name="de Wit P.J.G.M."/>
            <person name="Zhong S."/>
            <person name="Goodwin S.B."/>
            <person name="Grigoriev I.V."/>
        </authorList>
    </citation>
    <scope>NUCLEOTIDE SEQUENCE [LARGE SCALE GENOMIC DNA]</scope>
    <source>
        <strain evidence="1 2">UAMH 10762</strain>
    </source>
</reference>
<organism evidence="1 2">
    <name type="scientific">Baudoinia panamericana (strain UAMH 10762)</name>
    <name type="common">Angels' share fungus</name>
    <name type="synonym">Baudoinia compniacensis (strain UAMH 10762)</name>
    <dbReference type="NCBI Taxonomy" id="717646"/>
    <lineage>
        <taxon>Eukaryota</taxon>
        <taxon>Fungi</taxon>
        <taxon>Dikarya</taxon>
        <taxon>Ascomycota</taxon>
        <taxon>Pezizomycotina</taxon>
        <taxon>Dothideomycetes</taxon>
        <taxon>Dothideomycetidae</taxon>
        <taxon>Mycosphaerellales</taxon>
        <taxon>Teratosphaeriaceae</taxon>
        <taxon>Baudoinia</taxon>
    </lineage>
</organism>
<dbReference type="OrthoDB" id="10474263at2759"/>
<name>M2NEZ2_BAUPA</name>
<dbReference type="GeneID" id="19111602"/>